<dbReference type="STRING" id="699431.SY89_01970"/>
<dbReference type="InterPro" id="IPR050072">
    <property type="entry name" value="Peptidase_M20A"/>
</dbReference>
<gene>
    <name evidence="2" type="ORF">SY89_01970</name>
</gene>
<evidence type="ECO:0000256" key="1">
    <source>
        <dbReference type="SAM" id="MobiDB-lite"/>
    </source>
</evidence>
<evidence type="ECO:0000313" key="2">
    <source>
        <dbReference type="EMBL" id="KPN31227.1"/>
    </source>
</evidence>
<comment type="caution">
    <text evidence="2">The sequence shown here is derived from an EMBL/GenBank/DDBJ whole genome shotgun (WGS) entry which is preliminary data.</text>
</comment>
<dbReference type="GO" id="GO:0016787">
    <property type="term" value="F:hydrolase activity"/>
    <property type="evidence" value="ECO:0007669"/>
    <property type="project" value="InterPro"/>
</dbReference>
<organism evidence="2 3">
    <name type="scientific">Halolamina pelagica</name>
    <dbReference type="NCBI Taxonomy" id="699431"/>
    <lineage>
        <taxon>Archaea</taxon>
        <taxon>Methanobacteriati</taxon>
        <taxon>Methanobacteriota</taxon>
        <taxon>Stenosarchaea group</taxon>
        <taxon>Halobacteria</taxon>
        <taxon>Halobacteriales</taxon>
        <taxon>Haloferacaceae</taxon>
    </lineage>
</organism>
<dbReference type="Proteomes" id="UP000050535">
    <property type="component" value="Unassembled WGS sequence"/>
</dbReference>
<dbReference type="SUPFAM" id="SSF53187">
    <property type="entry name" value="Zn-dependent exopeptidases"/>
    <property type="match status" value="1"/>
</dbReference>
<keyword evidence="3" id="KW-1185">Reference proteome</keyword>
<sequence>MPGEISVRVETGDADLGVPGPVLWGRGSVDATGALAAMVVAAVETGASFVGVVGEETDSRGARYLVEERDAPETVINGEPSGWDAVTLGYRGIVGGEYTATTPASHGARPEANAIDRATAWWERVRGAVDDANADAESGGFDTVTATAEAIEGGLSADGAAVTASMTVRFRVPPSETPISVRSLVDDCCRTGTVSWGQSIPAHVASPRGTLPAAVRGRSATPAASRLTSTRPAPPTRTSTPTRGGCRWSRTAPATPRSTTRRMNACRSPRSTVP</sequence>
<proteinExistence type="predicted"/>
<dbReference type="AlphaFoldDB" id="A0A0N8I038"/>
<dbReference type="PANTHER" id="PTHR43808">
    <property type="entry name" value="ACETYLORNITHINE DEACETYLASE"/>
    <property type="match status" value="1"/>
</dbReference>
<feature type="region of interest" description="Disordered" evidence="1">
    <location>
        <begin position="207"/>
        <end position="274"/>
    </location>
</feature>
<dbReference type="Gene3D" id="3.30.70.360">
    <property type="match status" value="1"/>
</dbReference>
<reference evidence="3" key="1">
    <citation type="submission" date="2013-11" db="EMBL/GenBank/DDBJ databases">
        <authorList>
            <person name="Hoang H.T."/>
            <person name="Killian M.L."/>
            <person name="Madson D.M."/>
            <person name="Arruda P.H.E."/>
            <person name="Sun D."/>
            <person name="Schwartz K.J."/>
            <person name="Yoon K."/>
        </authorList>
    </citation>
    <scope>NUCLEOTIDE SEQUENCE [LARGE SCALE GENOMIC DNA]</scope>
    <source>
        <strain evidence="3">CDK2</strain>
    </source>
</reference>
<accession>A0A0N8I038</accession>
<dbReference type="EMBL" id="LGUC01000001">
    <property type="protein sequence ID" value="KPN31227.1"/>
    <property type="molecule type" value="Genomic_DNA"/>
</dbReference>
<evidence type="ECO:0000313" key="3">
    <source>
        <dbReference type="Proteomes" id="UP000050535"/>
    </source>
</evidence>
<dbReference type="Pfam" id="PF01546">
    <property type="entry name" value="Peptidase_M20"/>
    <property type="match status" value="1"/>
</dbReference>
<feature type="compositionally biased region" description="Low complexity" evidence="1">
    <location>
        <begin position="225"/>
        <end position="262"/>
    </location>
</feature>
<name>A0A0N8I038_9EURY</name>
<dbReference type="Gene3D" id="3.40.630.10">
    <property type="entry name" value="Zn peptidases"/>
    <property type="match status" value="1"/>
</dbReference>
<dbReference type="InterPro" id="IPR002933">
    <property type="entry name" value="Peptidase_M20"/>
</dbReference>
<dbReference type="PANTHER" id="PTHR43808:SF28">
    <property type="entry name" value="[LYSW]-LYSINE_[LYSW]-ORNITHINE HYDROLASE"/>
    <property type="match status" value="1"/>
</dbReference>
<protein>
    <submittedName>
        <fullName evidence="2">Acetyl-lysine deacetylase</fullName>
    </submittedName>
</protein>